<name>A0AA35PH56_9SAUR</name>
<evidence type="ECO:0000256" key="11">
    <source>
        <dbReference type="ARBA" id="ARBA00023136"/>
    </source>
</evidence>
<dbReference type="GO" id="GO:0006493">
    <property type="term" value="P:protein O-linked glycosylation"/>
    <property type="evidence" value="ECO:0007669"/>
    <property type="project" value="TreeGrafter"/>
</dbReference>
<reference evidence="14" key="1">
    <citation type="submission" date="2022-12" db="EMBL/GenBank/DDBJ databases">
        <authorList>
            <person name="Alioto T."/>
            <person name="Alioto T."/>
            <person name="Gomez Garrido J."/>
        </authorList>
    </citation>
    <scope>NUCLEOTIDE SEQUENCE</scope>
</reference>
<dbReference type="SUPFAM" id="SSF53448">
    <property type="entry name" value="Nucleotide-diphospho-sugar transferases"/>
    <property type="match status" value="1"/>
</dbReference>
<accession>A0AA35PH56</accession>
<dbReference type="Pfam" id="PF01762">
    <property type="entry name" value="Galactosyl_T"/>
    <property type="match status" value="1"/>
</dbReference>
<dbReference type="Gene3D" id="3.90.550.50">
    <property type="match status" value="1"/>
</dbReference>
<evidence type="ECO:0000256" key="13">
    <source>
        <dbReference type="RuleBase" id="RU363063"/>
    </source>
</evidence>
<dbReference type="GO" id="GO:0008499">
    <property type="term" value="F:N-acetyl-beta-D-glucosaminide beta-(1,3)-galactosyltransferase activity"/>
    <property type="evidence" value="ECO:0007669"/>
    <property type="project" value="TreeGrafter"/>
</dbReference>
<dbReference type="GO" id="GO:0000139">
    <property type="term" value="C:Golgi membrane"/>
    <property type="evidence" value="ECO:0007669"/>
    <property type="project" value="UniProtKB-SubCell"/>
</dbReference>
<evidence type="ECO:0000256" key="2">
    <source>
        <dbReference type="ARBA" id="ARBA00004922"/>
    </source>
</evidence>
<comment type="pathway">
    <text evidence="2">Protein modification; protein glycosylation.</text>
</comment>
<keyword evidence="5" id="KW-0808">Transferase</keyword>
<evidence type="ECO:0000256" key="5">
    <source>
        <dbReference type="ARBA" id="ARBA00022679"/>
    </source>
</evidence>
<dbReference type="InterPro" id="IPR029044">
    <property type="entry name" value="Nucleotide-diphossugar_trans"/>
</dbReference>
<keyword evidence="7" id="KW-0735">Signal-anchor</keyword>
<evidence type="ECO:0000256" key="7">
    <source>
        <dbReference type="ARBA" id="ARBA00022968"/>
    </source>
</evidence>
<keyword evidence="4 13" id="KW-0328">Glycosyltransferase</keyword>
<dbReference type="PANTHER" id="PTHR11214:SF376">
    <property type="entry name" value="HEXOSYLTRANSFERASE"/>
    <property type="match status" value="1"/>
</dbReference>
<dbReference type="GO" id="GO:0006629">
    <property type="term" value="P:lipid metabolic process"/>
    <property type="evidence" value="ECO:0007669"/>
    <property type="project" value="UniProtKB-KW"/>
</dbReference>
<organism evidence="14 15">
    <name type="scientific">Podarcis lilfordi</name>
    <name type="common">Lilford's wall lizard</name>
    <dbReference type="NCBI Taxonomy" id="74358"/>
    <lineage>
        <taxon>Eukaryota</taxon>
        <taxon>Metazoa</taxon>
        <taxon>Chordata</taxon>
        <taxon>Craniata</taxon>
        <taxon>Vertebrata</taxon>
        <taxon>Euteleostomi</taxon>
        <taxon>Lepidosauria</taxon>
        <taxon>Squamata</taxon>
        <taxon>Bifurcata</taxon>
        <taxon>Unidentata</taxon>
        <taxon>Episquamata</taxon>
        <taxon>Laterata</taxon>
        <taxon>Lacertibaenia</taxon>
        <taxon>Lacertidae</taxon>
        <taxon>Podarcis</taxon>
    </lineage>
</organism>
<keyword evidence="9 13" id="KW-0333">Golgi apparatus</keyword>
<evidence type="ECO:0000256" key="12">
    <source>
        <dbReference type="ARBA" id="ARBA00023180"/>
    </source>
</evidence>
<protein>
    <recommendedName>
        <fullName evidence="13">Hexosyltransferase</fullName>
        <ecNumber evidence="13">2.4.1.-</ecNumber>
    </recommendedName>
</protein>
<dbReference type="PANTHER" id="PTHR11214">
    <property type="entry name" value="BETA-1,3-N-ACETYLGLUCOSAMINYLTRANSFERASE"/>
    <property type="match status" value="1"/>
</dbReference>
<dbReference type="Proteomes" id="UP001178461">
    <property type="component" value="Chromosome 11"/>
</dbReference>
<dbReference type="InterPro" id="IPR002659">
    <property type="entry name" value="Glyco_trans_31"/>
</dbReference>
<dbReference type="EMBL" id="OX395136">
    <property type="protein sequence ID" value="CAI5787989.1"/>
    <property type="molecule type" value="Genomic_DNA"/>
</dbReference>
<evidence type="ECO:0000256" key="10">
    <source>
        <dbReference type="ARBA" id="ARBA00023098"/>
    </source>
</evidence>
<keyword evidence="10" id="KW-0443">Lipid metabolism</keyword>
<evidence type="ECO:0000313" key="14">
    <source>
        <dbReference type="EMBL" id="CAI5787989.1"/>
    </source>
</evidence>
<comment type="subcellular location">
    <subcellularLocation>
        <location evidence="1 13">Golgi apparatus membrane</location>
        <topology evidence="1 13">Single-pass type II membrane protein</topology>
    </subcellularLocation>
</comment>
<evidence type="ECO:0000313" key="15">
    <source>
        <dbReference type="Proteomes" id="UP001178461"/>
    </source>
</evidence>
<evidence type="ECO:0000256" key="1">
    <source>
        <dbReference type="ARBA" id="ARBA00004323"/>
    </source>
</evidence>
<keyword evidence="12" id="KW-0325">Glycoprotein</keyword>
<keyword evidence="11" id="KW-0472">Membrane</keyword>
<evidence type="ECO:0000256" key="3">
    <source>
        <dbReference type="ARBA" id="ARBA00008661"/>
    </source>
</evidence>
<comment type="similarity">
    <text evidence="3 13">Belongs to the glycosyltransferase 31 family.</text>
</comment>
<dbReference type="FunFam" id="3.90.550.50:FF:000001">
    <property type="entry name" value="Hexosyltransferase"/>
    <property type="match status" value="1"/>
</dbReference>
<gene>
    <name evidence="14" type="ORF">PODLI_1B024633</name>
</gene>
<evidence type="ECO:0000256" key="9">
    <source>
        <dbReference type="ARBA" id="ARBA00023034"/>
    </source>
</evidence>
<dbReference type="AlphaFoldDB" id="A0AA35PH56"/>
<keyword evidence="6" id="KW-0812">Transmembrane</keyword>
<evidence type="ECO:0000256" key="8">
    <source>
        <dbReference type="ARBA" id="ARBA00022989"/>
    </source>
</evidence>
<sequence>MAPRRPWGSRGLACLCLLLSAIPLWCLLLLADGAQKLLGASSPFFAAWQEPPQRTHSGAGNAARQGVDFGPPFSEVGWEPHCEPGQVLIILVTSAPGNAESRQVIRRTWAAQEKPQPYPWQVVFLVGRSAGEEASRQIQQEQEDFGDVLVGNYLDTYRNLTLKVLHGVRWALGRCRPSYLLKTDDDCFVNTERLPEFLARQNTLRSGLYAGSVFAREKRKVIRHPSSKWYVPREAYRLEEYPPYASGIGYVLSLDAAARVLRVAESVPPIPVEDAYVGILAQRAGLRPKSSARFAKQNARWRVCNFRYLMVVHSLSVPEQELATRRMQEARHACRDRPEVTRW</sequence>
<evidence type="ECO:0000256" key="6">
    <source>
        <dbReference type="ARBA" id="ARBA00022692"/>
    </source>
</evidence>
<evidence type="ECO:0000256" key="4">
    <source>
        <dbReference type="ARBA" id="ARBA00022676"/>
    </source>
</evidence>
<dbReference type="EC" id="2.4.1.-" evidence="13"/>
<proteinExistence type="inferred from homology"/>
<keyword evidence="15" id="KW-1185">Reference proteome</keyword>
<keyword evidence="8" id="KW-1133">Transmembrane helix</keyword>